<proteinExistence type="inferred from homology"/>
<accession>A0A955KWB8</accession>
<protein>
    <submittedName>
        <fullName evidence="3">Chaperonin GroEL</fullName>
    </submittedName>
</protein>
<dbReference type="SUPFAM" id="SSF48592">
    <property type="entry name" value="GroEL equatorial domain-like"/>
    <property type="match status" value="1"/>
</dbReference>
<evidence type="ECO:0000313" key="3">
    <source>
        <dbReference type="EMBL" id="MCA9374791.1"/>
    </source>
</evidence>
<dbReference type="Gene3D" id="1.10.560.10">
    <property type="entry name" value="GroEL-like equatorial domain"/>
    <property type="match status" value="1"/>
</dbReference>
<dbReference type="Proteomes" id="UP000748332">
    <property type="component" value="Unassembled WGS sequence"/>
</dbReference>
<comment type="similarity">
    <text evidence="1">Belongs to the chaperonin (HSP60) family.</text>
</comment>
<dbReference type="PANTHER" id="PTHR45633">
    <property type="entry name" value="60 KDA HEAT SHOCK PROTEIN, MITOCHONDRIAL"/>
    <property type="match status" value="1"/>
</dbReference>
<reference evidence="3" key="2">
    <citation type="journal article" date="2021" name="Microbiome">
        <title>Successional dynamics and alternative stable states in a saline activated sludge microbial community over 9 years.</title>
        <authorList>
            <person name="Wang Y."/>
            <person name="Ye J."/>
            <person name="Ju F."/>
            <person name="Liu L."/>
            <person name="Boyd J.A."/>
            <person name="Deng Y."/>
            <person name="Parks D.H."/>
            <person name="Jiang X."/>
            <person name="Yin X."/>
            <person name="Woodcroft B.J."/>
            <person name="Tyson G.W."/>
            <person name="Hugenholtz P."/>
            <person name="Polz M.F."/>
            <person name="Zhang T."/>
        </authorList>
    </citation>
    <scope>NUCLEOTIDE SEQUENCE</scope>
    <source>
        <strain evidence="3">HKST-UBA16</strain>
    </source>
</reference>
<organism evidence="3 4">
    <name type="scientific">Candidatus Dojkabacteria bacterium</name>
    <dbReference type="NCBI Taxonomy" id="2099670"/>
    <lineage>
        <taxon>Bacteria</taxon>
        <taxon>Candidatus Dojkabacteria</taxon>
    </lineage>
</organism>
<dbReference type="Pfam" id="PF00118">
    <property type="entry name" value="Cpn60_TCP1"/>
    <property type="match status" value="1"/>
</dbReference>
<evidence type="ECO:0000313" key="4">
    <source>
        <dbReference type="Proteomes" id="UP000748332"/>
    </source>
</evidence>
<feature type="non-terminal residue" evidence="3">
    <location>
        <position position="1"/>
    </location>
</feature>
<evidence type="ECO:0000256" key="2">
    <source>
        <dbReference type="ARBA" id="ARBA00023186"/>
    </source>
</evidence>
<dbReference type="InterPro" id="IPR027413">
    <property type="entry name" value="GROEL-like_equatorial_sf"/>
</dbReference>
<keyword evidence="2" id="KW-0143">Chaperone</keyword>
<dbReference type="InterPro" id="IPR001844">
    <property type="entry name" value="Cpn60/GroEL"/>
</dbReference>
<name>A0A955KWB8_9BACT</name>
<dbReference type="AlphaFoldDB" id="A0A955KWB8"/>
<dbReference type="GO" id="GO:0140662">
    <property type="term" value="F:ATP-dependent protein folding chaperone"/>
    <property type="evidence" value="ECO:0007669"/>
    <property type="project" value="InterPro"/>
</dbReference>
<gene>
    <name evidence="3" type="primary">groEL</name>
    <name evidence="3" type="ORF">KC622_00510</name>
</gene>
<dbReference type="GO" id="GO:0005524">
    <property type="term" value="F:ATP binding"/>
    <property type="evidence" value="ECO:0007669"/>
    <property type="project" value="InterPro"/>
</dbReference>
<dbReference type="GO" id="GO:0042026">
    <property type="term" value="P:protein refolding"/>
    <property type="evidence" value="ECO:0007669"/>
    <property type="project" value="InterPro"/>
</dbReference>
<sequence>GVVVGGGLALHNAREVLDSVKVDDADEKIGVDILRTVLSDPLKQIAENAGRDGAVVADKSKDNFGYNAKADKFEDLIKAGITDPVKVTRLALHHGASVANMIIMTEAVVTDLPEKDEPISADPGGMGMM</sequence>
<comment type="caution">
    <text evidence="3">The sequence shown here is derived from an EMBL/GenBank/DDBJ whole genome shotgun (WGS) entry which is preliminary data.</text>
</comment>
<dbReference type="EMBL" id="JAGQLM010000019">
    <property type="protein sequence ID" value="MCA9374791.1"/>
    <property type="molecule type" value="Genomic_DNA"/>
</dbReference>
<reference evidence="3" key="1">
    <citation type="submission" date="2020-04" db="EMBL/GenBank/DDBJ databases">
        <authorList>
            <person name="Zhang T."/>
        </authorList>
    </citation>
    <scope>NUCLEOTIDE SEQUENCE</scope>
    <source>
        <strain evidence="3">HKST-UBA16</strain>
    </source>
</reference>
<dbReference type="InterPro" id="IPR002423">
    <property type="entry name" value="Cpn60/GroEL/TCP-1"/>
</dbReference>
<evidence type="ECO:0000256" key="1">
    <source>
        <dbReference type="ARBA" id="ARBA00006607"/>
    </source>
</evidence>